<evidence type="ECO:0000256" key="6">
    <source>
        <dbReference type="SAM" id="MobiDB-lite"/>
    </source>
</evidence>
<organism evidence="9 10">
    <name type="scientific">Seonamhaeicola marinus</name>
    <dbReference type="NCBI Taxonomy" id="1912246"/>
    <lineage>
        <taxon>Bacteria</taxon>
        <taxon>Pseudomonadati</taxon>
        <taxon>Bacteroidota</taxon>
        <taxon>Flavobacteriia</taxon>
        <taxon>Flavobacteriales</taxon>
        <taxon>Flavobacteriaceae</taxon>
    </lineage>
</organism>
<evidence type="ECO:0000256" key="2">
    <source>
        <dbReference type="ARBA" id="ARBA00022729"/>
    </source>
</evidence>
<dbReference type="Gene3D" id="2.60.120.200">
    <property type="match status" value="1"/>
</dbReference>
<dbReference type="EMBL" id="VSDQ01000409">
    <property type="protein sequence ID" value="TYA84337.1"/>
    <property type="molecule type" value="Genomic_DNA"/>
</dbReference>
<dbReference type="InterPro" id="IPR013320">
    <property type="entry name" value="ConA-like_dom_sf"/>
</dbReference>
<feature type="chain" id="PRO_5022994450" evidence="7">
    <location>
        <begin position="22"/>
        <end position="290"/>
    </location>
</feature>
<evidence type="ECO:0000256" key="1">
    <source>
        <dbReference type="ARBA" id="ARBA00006865"/>
    </source>
</evidence>
<evidence type="ECO:0000256" key="4">
    <source>
        <dbReference type="ARBA" id="ARBA00023295"/>
    </source>
</evidence>
<dbReference type="InterPro" id="IPR016287">
    <property type="entry name" value="Beta_agarase"/>
</dbReference>
<protein>
    <submittedName>
        <fullName evidence="9">Family 16 glycosylhydrolase</fullName>
    </submittedName>
</protein>
<name>A0A5D0IPU3_9FLAO</name>
<dbReference type="OrthoDB" id="9809583at2"/>
<dbReference type="GO" id="GO:0005975">
    <property type="term" value="P:carbohydrate metabolic process"/>
    <property type="evidence" value="ECO:0007669"/>
    <property type="project" value="InterPro"/>
</dbReference>
<evidence type="ECO:0000256" key="7">
    <source>
        <dbReference type="SAM" id="SignalP"/>
    </source>
</evidence>
<feature type="active site" description="Proton donor" evidence="5">
    <location>
        <position position="135"/>
    </location>
</feature>
<gene>
    <name evidence="9" type="ORF">FUA24_06740</name>
</gene>
<proteinExistence type="inferred from homology"/>
<evidence type="ECO:0000313" key="9">
    <source>
        <dbReference type="EMBL" id="TYA84337.1"/>
    </source>
</evidence>
<dbReference type="Pfam" id="PF00722">
    <property type="entry name" value="Glyco_hydro_16"/>
    <property type="match status" value="1"/>
</dbReference>
<feature type="region of interest" description="Disordered" evidence="6">
    <location>
        <begin position="263"/>
        <end position="290"/>
    </location>
</feature>
<evidence type="ECO:0000256" key="3">
    <source>
        <dbReference type="ARBA" id="ARBA00022801"/>
    </source>
</evidence>
<feature type="compositionally biased region" description="Basic and acidic residues" evidence="6">
    <location>
        <begin position="272"/>
        <end position="290"/>
    </location>
</feature>
<dbReference type="GO" id="GO:0033916">
    <property type="term" value="F:beta-agarase activity"/>
    <property type="evidence" value="ECO:0007669"/>
    <property type="project" value="InterPro"/>
</dbReference>
<keyword evidence="3 9" id="KW-0378">Hydrolase</keyword>
<dbReference type="PROSITE" id="PS51762">
    <property type="entry name" value="GH16_2"/>
    <property type="match status" value="1"/>
</dbReference>
<feature type="domain" description="GH16" evidence="8">
    <location>
        <begin position="18"/>
        <end position="261"/>
    </location>
</feature>
<feature type="signal peptide" evidence="7">
    <location>
        <begin position="1"/>
        <end position="21"/>
    </location>
</feature>
<evidence type="ECO:0000259" key="8">
    <source>
        <dbReference type="PROSITE" id="PS51762"/>
    </source>
</evidence>
<feature type="active site" description="Nucleophile" evidence="5">
    <location>
        <position position="130"/>
    </location>
</feature>
<dbReference type="PIRSF" id="PIRSF001097">
    <property type="entry name" value="Agarase"/>
    <property type="match status" value="1"/>
</dbReference>
<keyword evidence="10" id="KW-1185">Reference proteome</keyword>
<keyword evidence="2 7" id="KW-0732">Signal</keyword>
<dbReference type="SUPFAM" id="SSF49899">
    <property type="entry name" value="Concanavalin A-like lectins/glucanases"/>
    <property type="match status" value="1"/>
</dbReference>
<evidence type="ECO:0000256" key="5">
    <source>
        <dbReference type="PIRSR" id="PIRSR001097-50"/>
    </source>
</evidence>
<dbReference type="InterPro" id="IPR000757">
    <property type="entry name" value="Beta-glucanase-like"/>
</dbReference>
<keyword evidence="4" id="KW-0326">Glycosidase</keyword>
<reference evidence="9 10" key="1">
    <citation type="submission" date="2019-08" db="EMBL/GenBank/DDBJ databases">
        <title>Seonamhaeicola sediminis sp. nov., isolated from marine sediment.</title>
        <authorList>
            <person name="Cao W.R."/>
        </authorList>
    </citation>
    <scope>NUCLEOTIDE SEQUENCE [LARGE SCALE GENOMIC DNA]</scope>
    <source>
        <strain evidence="9 10">B011</strain>
    </source>
</reference>
<dbReference type="AlphaFoldDB" id="A0A5D0IPU3"/>
<sequence>MIMKKSLFTWAFICISFSLWSQPKAPTGKSWELVETLSDEFNANSLDSKKWRNYHPYWTGRGSTFRPYNVWVENGSLRLKSTRGKKGIDAACVSSQNPKFEKGYYSEARIWCPSMSMTGAYWFQNRSESEIDVIENFGKPTNHTKDRYRMLVNTHYFANGWENDEKSPWHNGSAILKPYACDETYYVYGVWWKDEHTIIFYLDGKEVHRVTTKSEFTQPMYMFFDMEVFGWWGAPKEEDLADSTKNTQYVDWVRTFKLRHDKRGITGGEGISKGDKNTDYPKDPRQKTSK</sequence>
<accession>A0A5D0IPU3</accession>
<evidence type="ECO:0000313" key="10">
    <source>
        <dbReference type="Proteomes" id="UP000323930"/>
    </source>
</evidence>
<dbReference type="Proteomes" id="UP000323930">
    <property type="component" value="Unassembled WGS sequence"/>
</dbReference>
<comment type="similarity">
    <text evidence="1">Belongs to the glycosyl hydrolase 16 family.</text>
</comment>
<comment type="caution">
    <text evidence="9">The sequence shown here is derived from an EMBL/GenBank/DDBJ whole genome shotgun (WGS) entry which is preliminary data.</text>
</comment>